<feature type="domain" description="HTH cro/C1-type" evidence="1">
    <location>
        <begin position="15"/>
        <end position="68"/>
    </location>
</feature>
<dbReference type="SMART" id="SM00530">
    <property type="entry name" value="HTH_XRE"/>
    <property type="match status" value="1"/>
</dbReference>
<evidence type="ECO:0000313" key="2">
    <source>
        <dbReference type="EMBL" id="QNG53690.1"/>
    </source>
</evidence>
<dbReference type="Pfam" id="PF01381">
    <property type="entry name" value="HTH_3"/>
    <property type="match status" value="1"/>
</dbReference>
<dbReference type="InterPro" id="IPR001387">
    <property type="entry name" value="Cro/C1-type_HTH"/>
</dbReference>
<dbReference type="InterPro" id="IPR010982">
    <property type="entry name" value="Lambda_DNA-bd_dom_sf"/>
</dbReference>
<evidence type="ECO:0000259" key="1">
    <source>
        <dbReference type="PROSITE" id="PS50943"/>
    </source>
</evidence>
<dbReference type="RefSeq" id="WP_185720517.1">
    <property type="nucleotide sequence ID" value="NZ_BAAAWI010000001.1"/>
</dbReference>
<dbReference type="GO" id="GO:0003677">
    <property type="term" value="F:DNA binding"/>
    <property type="evidence" value="ECO:0007669"/>
    <property type="project" value="InterPro"/>
</dbReference>
<reference evidence="2 3" key="1">
    <citation type="submission" date="2020-08" db="EMBL/GenBank/DDBJ databases">
        <authorList>
            <person name="Mo P."/>
        </authorList>
    </citation>
    <scope>NUCLEOTIDE SEQUENCE [LARGE SCALE GENOMIC DNA]</scope>
    <source>
        <strain evidence="2 3">CGMCC 4.1532</strain>
    </source>
</reference>
<dbReference type="Gene3D" id="1.10.260.40">
    <property type="entry name" value="lambda repressor-like DNA-binding domains"/>
    <property type="match status" value="1"/>
</dbReference>
<dbReference type="AlphaFoldDB" id="A0A7G7MLM9"/>
<sequence>MADAHVDVAALHAALDAARMSRGLSWRELARELGLSPSTLSRLANLKSPDVHAFMAMTHWLNVPAETFRIRSEASLPTVSEPELMAELAPLLRARTDLDAEDVRYLQEIIGAAVRRFGESRRTETA</sequence>
<dbReference type="CDD" id="cd00093">
    <property type="entry name" value="HTH_XRE"/>
    <property type="match status" value="1"/>
</dbReference>
<organism evidence="2 3">
    <name type="scientific">Pseudonocardia petroleophila</name>
    <dbReference type="NCBI Taxonomy" id="37331"/>
    <lineage>
        <taxon>Bacteria</taxon>
        <taxon>Bacillati</taxon>
        <taxon>Actinomycetota</taxon>
        <taxon>Actinomycetes</taxon>
        <taxon>Pseudonocardiales</taxon>
        <taxon>Pseudonocardiaceae</taxon>
        <taxon>Pseudonocardia</taxon>
    </lineage>
</organism>
<gene>
    <name evidence="2" type="ORF">H6H00_07035</name>
</gene>
<dbReference type="Proteomes" id="UP000515728">
    <property type="component" value="Chromosome"/>
</dbReference>
<keyword evidence="3" id="KW-1185">Reference proteome</keyword>
<dbReference type="PROSITE" id="PS50943">
    <property type="entry name" value="HTH_CROC1"/>
    <property type="match status" value="1"/>
</dbReference>
<dbReference type="SUPFAM" id="SSF47413">
    <property type="entry name" value="lambda repressor-like DNA-binding domains"/>
    <property type="match status" value="1"/>
</dbReference>
<proteinExistence type="predicted"/>
<dbReference type="KEGG" id="ppel:H6H00_07035"/>
<protein>
    <submittedName>
        <fullName evidence="2">Helix-turn-helix transcriptional regulator</fullName>
    </submittedName>
</protein>
<accession>A0A7G7MLM9</accession>
<name>A0A7G7MLM9_9PSEU</name>
<dbReference type="EMBL" id="CP060131">
    <property type="protein sequence ID" value="QNG53690.1"/>
    <property type="molecule type" value="Genomic_DNA"/>
</dbReference>
<evidence type="ECO:0000313" key="3">
    <source>
        <dbReference type="Proteomes" id="UP000515728"/>
    </source>
</evidence>